<dbReference type="SUPFAM" id="SSF52833">
    <property type="entry name" value="Thioredoxin-like"/>
    <property type="match status" value="1"/>
</dbReference>
<dbReference type="PROSITE" id="PS50404">
    <property type="entry name" value="GST_NTER"/>
    <property type="match status" value="1"/>
</dbReference>
<dbReference type="AlphaFoldDB" id="A0AAN6JI75"/>
<evidence type="ECO:0000259" key="2">
    <source>
        <dbReference type="PROSITE" id="PS50404"/>
    </source>
</evidence>
<accession>A0AAN6JI75</accession>
<dbReference type="EMBL" id="JAPDMQ010000526">
    <property type="protein sequence ID" value="KAK0523273.1"/>
    <property type="molecule type" value="Genomic_DNA"/>
</dbReference>
<feature type="region of interest" description="Disordered" evidence="1">
    <location>
        <begin position="214"/>
        <end position="239"/>
    </location>
</feature>
<organism evidence="3 4">
    <name type="scientific">Tilletia horrida</name>
    <dbReference type="NCBI Taxonomy" id="155126"/>
    <lineage>
        <taxon>Eukaryota</taxon>
        <taxon>Fungi</taxon>
        <taxon>Dikarya</taxon>
        <taxon>Basidiomycota</taxon>
        <taxon>Ustilaginomycotina</taxon>
        <taxon>Exobasidiomycetes</taxon>
        <taxon>Tilletiales</taxon>
        <taxon>Tilletiaceae</taxon>
        <taxon>Tilletia</taxon>
    </lineage>
</organism>
<dbReference type="InterPro" id="IPR036249">
    <property type="entry name" value="Thioredoxin-like_sf"/>
</dbReference>
<dbReference type="Proteomes" id="UP001176521">
    <property type="component" value="Unassembled WGS sequence"/>
</dbReference>
<evidence type="ECO:0000256" key="1">
    <source>
        <dbReference type="SAM" id="MobiDB-lite"/>
    </source>
</evidence>
<evidence type="ECO:0000313" key="4">
    <source>
        <dbReference type="Proteomes" id="UP001176521"/>
    </source>
</evidence>
<gene>
    <name evidence="3" type="ORF">OC842_006207</name>
</gene>
<dbReference type="Pfam" id="PF13417">
    <property type="entry name" value="GST_N_3"/>
    <property type="match status" value="1"/>
</dbReference>
<proteinExistence type="predicted"/>
<sequence>MSASSSASPVVLYDILPDTRQPGRRPYALLPNPWIARLVLKAKRIPFVVRPITTHALRATGPGSFRDRFGDALGTHGRPLIPIIEHNGRLVGDNMTIADYLDRQFPHSPSAYLPELTGEQAASARNQTAYELAYHTARQSRNLAISGHADLVYVQLTERFDPEQREWMRSDEKIGAPGAWQQILNKNRADAIAETRVFLRMYFSILNPLPHPRVEGTSPASDPSALASLISQPDRSRVGGSEEVAKPRLFLSSPTQPGFLDFTMFGWFLFTYINDRPLNEAIWAESSDTARAWLEHEYKAGQDRLQGEDCKQGHWAGDIPLVGVPQWAERMLSLYDDYTRKIVAGEVIEGEPTSL</sequence>
<dbReference type="Gene3D" id="3.40.30.10">
    <property type="entry name" value="Glutaredoxin"/>
    <property type="match status" value="1"/>
</dbReference>
<evidence type="ECO:0000313" key="3">
    <source>
        <dbReference type="EMBL" id="KAK0523273.1"/>
    </source>
</evidence>
<feature type="compositionally biased region" description="Low complexity" evidence="1">
    <location>
        <begin position="218"/>
        <end position="231"/>
    </location>
</feature>
<keyword evidence="4" id="KW-1185">Reference proteome</keyword>
<dbReference type="InterPro" id="IPR004045">
    <property type="entry name" value="Glutathione_S-Trfase_N"/>
</dbReference>
<protein>
    <recommendedName>
        <fullName evidence="2">GST N-terminal domain-containing protein</fullName>
    </recommendedName>
</protein>
<feature type="domain" description="GST N-terminal" evidence="2">
    <location>
        <begin position="20"/>
        <end position="109"/>
    </location>
</feature>
<name>A0AAN6JI75_9BASI</name>
<comment type="caution">
    <text evidence="3">The sequence shown here is derived from an EMBL/GenBank/DDBJ whole genome shotgun (WGS) entry which is preliminary data.</text>
</comment>
<reference evidence="3" key="1">
    <citation type="journal article" date="2023" name="PhytoFront">
        <title>Draft Genome Resources of Seven Strains of Tilletia horrida, Causal Agent of Kernel Smut of Rice.</title>
        <authorList>
            <person name="Khanal S."/>
            <person name="Antony Babu S."/>
            <person name="Zhou X.G."/>
        </authorList>
    </citation>
    <scope>NUCLEOTIDE SEQUENCE</scope>
    <source>
        <strain evidence="3">TX3</strain>
    </source>
</reference>